<protein>
    <recommendedName>
        <fullName evidence="4">EamA-like transporter family protein</fullName>
    </recommendedName>
</protein>
<gene>
    <name evidence="2" type="ORF">ATE48_12200</name>
</gene>
<keyword evidence="1" id="KW-1133">Transmembrane helix</keyword>
<evidence type="ECO:0008006" key="4">
    <source>
        <dbReference type="Google" id="ProtNLM"/>
    </source>
</evidence>
<keyword evidence="1" id="KW-0812">Transmembrane</keyword>
<dbReference type="Proteomes" id="UP000092498">
    <property type="component" value="Chromosome"/>
</dbReference>
<dbReference type="PANTHER" id="PTHR34821:SF2">
    <property type="entry name" value="INNER MEMBRANE PROTEIN YDCZ"/>
    <property type="match status" value="1"/>
</dbReference>
<accession>A0A1B1AJA4</accession>
<keyword evidence="3" id="KW-1185">Reference proteome</keyword>
<keyword evidence="1" id="KW-0472">Membrane</keyword>
<dbReference type="STRING" id="1759059.ATE48_12200"/>
<proteinExistence type="predicted"/>
<feature type="transmembrane region" description="Helical" evidence="1">
    <location>
        <begin position="132"/>
        <end position="152"/>
    </location>
</feature>
<organism evidence="2 3">
    <name type="scientific">Candidatus Viadribacter manganicus</name>
    <dbReference type="NCBI Taxonomy" id="1759059"/>
    <lineage>
        <taxon>Bacteria</taxon>
        <taxon>Pseudomonadati</taxon>
        <taxon>Pseudomonadota</taxon>
        <taxon>Alphaproteobacteria</taxon>
        <taxon>Hyphomonadales</taxon>
        <taxon>Hyphomonadaceae</taxon>
        <taxon>Candidatus Viadribacter</taxon>
    </lineage>
</organism>
<dbReference type="GO" id="GO:0005886">
    <property type="term" value="C:plasma membrane"/>
    <property type="evidence" value="ECO:0007669"/>
    <property type="project" value="TreeGrafter"/>
</dbReference>
<dbReference type="Pfam" id="PF04657">
    <property type="entry name" value="DMT_YdcZ"/>
    <property type="match status" value="1"/>
</dbReference>
<dbReference type="RefSeq" id="WP_066771903.1">
    <property type="nucleotide sequence ID" value="NZ_CP013244.1"/>
</dbReference>
<feature type="transmembrane region" description="Helical" evidence="1">
    <location>
        <begin position="102"/>
        <end position="120"/>
    </location>
</feature>
<dbReference type="OrthoDB" id="7173290at2"/>
<dbReference type="InParanoid" id="A0A1B1AJA4"/>
<name>A0A1B1AJA4_9PROT</name>
<dbReference type="KEGG" id="cbot:ATE48_12200"/>
<dbReference type="EMBL" id="CP013244">
    <property type="protein sequence ID" value="ANP46625.1"/>
    <property type="molecule type" value="Genomic_DNA"/>
</dbReference>
<dbReference type="AlphaFoldDB" id="A0A1B1AJA4"/>
<feature type="transmembrane region" description="Helical" evidence="1">
    <location>
        <begin position="77"/>
        <end position="95"/>
    </location>
</feature>
<dbReference type="PANTHER" id="PTHR34821">
    <property type="entry name" value="INNER MEMBRANE PROTEIN YDCZ"/>
    <property type="match status" value="1"/>
</dbReference>
<evidence type="ECO:0000313" key="2">
    <source>
        <dbReference type="EMBL" id="ANP46625.1"/>
    </source>
</evidence>
<evidence type="ECO:0000313" key="3">
    <source>
        <dbReference type="Proteomes" id="UP000092498"/>
    </source>
</evidence>
<feature type="transmembrane region" description="Helical" evidence="1">
    <location>
        <begin position="38"/>
        <end position="57"/>
    </location>
</feature>
<dbReference type="InterPro" id="IPR006750">
    <property type="entry name" value="YdcZ"/>
</dbReference>
<feature type="transmembrane region" description="Helical" evidence="1">
    <location>
        <begin position="6"/>
        <end position="26"/>
    </location>
</feature>
<evidence type="ECO:0000256" key="1">
    <source>
        <dbReference type="SAM" id="Phobius"/>
    </source>
</evidence>
<sequence length="159" mass="16378">MNAPTLAYYIALSTVGGILIPIMAALSGGLGRMLDNPWAAAAIVSGGGFALVLAFTLLNGSMNVSWETLRHATPWQLLAGAGFAFYLLSITWVGPRFGIGNAVMFVLAGQIISSALIDHFGLFGAPHKPVDALRALGLVVMASGIAIAQIAANNAKPSD</sequence>
<reference evidence="2 3" key="1">
    <citation type="submission" date="2015-11" db="EMBL/GenBank/DDBJ databases">
        <title>Whole-Genome Sequence of Candidatus Oderbacter manganicum from the National Park Lower Oder Valley, Germany.</title>
        <authorList>
            <person name="Braun B."/>
            <person name="Liere K."/>
            <person name="Szewzyk U."/>
        </authorList>
    </citation>
    <scope>NUCLEOTIDE SEQUENCE [LARGE SCALE GENOMIC DNA]</scope>
    <source>
        <strain evidence="2 3">OTSz_A_272</strain>
    </source>
</reference>